<dbReference type="GO" id="GO:0046785">
    <property type="term" value="P:microtubule polymerization"/>
    <property type="evidence" value="ECO:0007669"/>
    <property type="project" value="InterPro"/>
</dbReference>
<dbReference type="PANTHER" id="PTHR12609">
    <property type="entry name" value="MICROTUBULE ASSOCIATED PROTEIN XMAP215"/>
    <property type="match status" value="1"/>
</dbReference>
<dbReference type="GO" id="GO:0007051">
    <property type="term" value="P:spindle organization"/>
    <property type="evidence" value="ECO:0007669"/>
    <property type="project" value="InterPro"/>
</dbReference>
<evidence type="ECO:0000313" key="2">
    <source>
        <dbReference type="EMBL" id="KAF3854273.1"/>
    </source>
</evidence>
<evidence type="ECO:0000256" key="1">
    <source>
        <dbReference type="SAM" id="MobiDB-lite"/>
    </source>
</evidence>
<feature type="region of interest" description="Disordered" evidence="1">
    <location>
        <begin position="483"/>
        <end position="558"/>
    </location>
</feature>
<reference evidence="2 3" key="1">
    <citation type="submission" date="2020-03" db="EMBL/GenBank/DDBJ databases">
        <title>Dissostichus mawsoni Genome sequencing and assembly.</title>
        <authorList>
            <person name="Park H."/>
        </authorList>
    </citation>
    <scope>NUCLEOTIDE SEQUENCE [LARGE SCALE GENOMIC DNA]</scope>
    <source>
        <strain evidence="2">DM0001</strain>
        <tissue evidence="2">Muscle</tissue>
    </source>
</reference>
<dbReference type="GO" id="GO:0061863">
    <property type="term" value="F:microtubule plus end polymerase"/>
    <property type="evidence" value="ECO:0007669"/>
    <property type="project" value="InterPro"/>
</dbReference>
<evidence type="ECO:0008006" key="4">
    <source>
        <dbReference type="Google" id="ProtNLM"/>
    </source>
</evidence>
<gene>
    <name evidence="2" type="ORF">F7725_022328</name>
</gene>
<dbReference type="OrthoDB" id="205662at2759"/>
<protein>
    <recommendedName>
        <fullName evidence="4">Cytoskeleton-associated protein 5</fullName>
    </recommendedName>
</protein>
<feature type="compositionally biased region" description="Basic and acidic residues" evidence="1">
    <location>
        <begin position="353"/>
        <end position="369"/>
    </location>
</feature>
<proteinExistence type="predicted"/>
<dbReference type="AlphaFoldDB" id="A0A7J5YYL6"/>
<sequence>MPPSAASLHRKTPTNSTRQNAQHSESSHPSIPKEFQLDLDMIEMDQSRVCELPDLVQHKLDGCWSPSRSLNPSNHPKHLGNNIPNCCASAYNSVSDFKYLLMRSVSPHYDDLHNSTASTINFVISQVASGDINNSIQALAQIDEVLRQQDKAEVMSGHIDQFLIATFMQLRLIYSTHMADDRLDKRDIIKLYSCIIGNMLSLFSIESLAREASMGVLKDLMHGLITMMLDARVEDIRDGQQVIRSVNLMVTRVLEKSDQTNMISALLVLLQDSLATTAPPMFSELVMKCLWRMIRFLPESINTINLDRILLDNPQDSATHTLQADRAKNRNESELEAHLRRVVKHSGNLSGQKSDRGNEKSGLRTEDRMSKGNVSDILSEIFKKIGSKENTKEGLTELYEYKQNYSDADLEPFLKNTSQFFQSYVERGLRMIESEREGKARIQTSTVIPQHGVDFSVSSNCEELKPAVYYERLKILRQRQGLENTSRQGVGGGEDEPQQRPPISSLLSSKPAVASSTDMLHSKLSQLKESRELYQQEHNAHSHSPTHPRSASPAANLDDLKKRLEKIKSKKQ</sequence>
<evidence type="ECO:0000313" key="3">
    <source>
        <dbReference type="Proteomes" id="UP000518266"/>
    </source>
</evidence>
<comment type="caution">
    <text evidence="2">The sequence shown here is derived from an EMBL/GenBank/DDBJ whole genome shotgun (WGS) entry which is preliminary data.</text>
</comment>
<accession>A0A7J5YYL6</accession>
<keyword evidence="3" id="KW-1185">Reference proteome</keyword>
<organism evidence="2 3">
    <name type="scientific">Dissostichus mawsoni</name>
    <name type="common">Antarctic cod</name>
    <dbReference type="NCBI Taxonomy" id="36200"/>
    <lineage>
        <taxon>Eukaryota</taxon>
        <taxon>Metazoa</taxon>
        <taxon>Chordata</taxon>
        <taxon>Craniata</taxon>
        <taxon>Vertebrata</taxon>
        <taxon>Euteleostomi</taxon>
        <taxon>Actinopterygii</taxon>
        <taxon>Neopterygii</taxon>
        <taxon>Teleostei</taxon>
        <taxon>Neoteleostei</taxon>
        <taxon>Acanthomorphata</taxon>
        <taxon>Eupercaria</taxon>
        <taxon>Perciformes</taxon>
        <taxon>Notothenioidei</taxon>
        <taxon>Nototheniidae</taxon>
        <taxon>Dissostichus</taxon>
    </lineage>
</organism>
<dbReference type="Proteomes" id="UP000518266">
    <property type="component" value="Unassembled WGS sequence"/>
</dbReference>
<dbReference type="GO" id="GO:0030951">
    <property type="term" value="P:establishment or maintenance of microtubule cytoskeleton polarity"/>
    <property type="evidence" value="ECO:0007669"/>
    <property type="project" value="InterPro"/>
</dbReference>
<feature type="compositionally biased region" description="Polar residues" evidence="1">
    <location>
        <begin position="501"/>
        <end position="525"/>
    </location>
</feature>
<name>A0A7J5YYL6_DISMA</name>
<feature type="compositionally biased region" description="Polar residues" evidence="1">
    <location>
        <begin position="13"/>
        <end position="29"/>
    </location>
</feature>
<feature type="region of interest" description="Disordered" evidence="1">
    <location>
        <begin position="346"/>
        <end position="369"/>
    </location>
</feature>
<dbReference type="InterPro" id="IPR045110">
    <property type="entry name" value="XMAP215"/>
</dbReference>
<dbReference type="EMBL" id="JAAKFY010000007">
    <property type="protein sequence ID" value="KAF3854273.1"/>
    <property type="molecule type" value="Genomic_DNA"/>
</dbReference>
<feature type="compositionally biased region" description="Basic and acidic residues" evidence="1">
    <location>
        <begin position="526"/>
        <end position="540"/>
    </location>
</feature>
<feature type="region of interest" description="Disordered" evidence="1">
    <location>
        <begin position="1"/>
        <end position="32"/>
    </location>
</feature>
<dbReference type="GO" id="GO:0051010">
    <property type="term" value="F:microtubule plus-end binding"/>
    <property type="evidence" value="ECO:0007669"/>
    <property type="project" value="InterPro"/>
</dbReference>